<dbReference type="Pfam" id="PF04479">
    <property type="entry name" value="RTA1"/>
    <property type="match status" value="1"/>
</dbReference>
<evidence type="ECO:0000256" key="3">
    <source>
        <dbReference type="ARBA" id="ARBA00022989"/>
    </source>
</evidence>
<dbReference type="AlphaFoldDB" id="A0A0D2G015"/>
<dbReference type="GO" id="GO:0000324">
    <property type="term" value="C:fungal-type vacuole"/>
    <property type="evidence" value="ECO:0007669"/>
    <property type="project" value="TreeGrafter"/>
</dbReference>
<organism evidence="6 7">
    <name type="scientific">Phialophora macrospora</name>
    <dbReference type="NCBI Taxonomy" id="1851006"/>
    <lineage>
        <taxon>Eukaryota</taxon>
        <taxon>Fungi</taxon>
        <taxon>Dikarya</taxon>
        <taxon>Ascomycota</taxon>
        <taxon>Pezizomycotina</taxon>
        <taxon>Eurotiomycetes</taxon>
        <taxon>Chaetothyriomycetidae</taxon>
        <taxon>Chaetothyriales</taxon>
        <taxon>Herpotrichiellaceae</taxon>
        <taxon>Phialophora</taxon>
    </lineage>
</organism>
<accession>A0A0D2G015</accession>
<keyword evidence="3 5" id="KW-1133">Transmembrane helix</keyword>
<comment type="subcellular location">
    <subcellularLocation>
        <location evidence="1">Membrane</location>
        <topology evidence="1">Multi-pass membrane protein</topology>
    </subcellularLocation>
</comment>
<reference evidence="6 7" key="1">
    <citation type="submission" date="2015-01" db="EMBL/GenBank/DDBJ databases">
        <title>The Genome Sequence of Capronia semiimmersa CBS27337.</title>
        <authorList>
            <consortium name="The Broad Institute Genomics Platform"/>
            <person name="Cuomo C."/>
            <person name="de Hoog S."/>
            <person name="Gorbushina A."/>
            <person name="Stielow B."/>
            <person name="Teixiera M."/>
            <person name="Abouelleil A."/>
            <person name="Chapman S.B."/>
            <person name="Priest M."/>
            <person name="Young S.K."/>
            <person name="Wortman J."/>
            <person name="Nusbaum C."/>
            <person name="Birren B."/>
        </authorList>
    </citation>
    <scope>NUCLEOTIDE SEQUENCE [LARGE SCALE GENOMIC DNA]</scope>
    <source>
        <strain evidence="6 7">CBS 27337</strain>
    </source>
</reference>
<keyword evidence="2 5" id="KW-0812">Transmembrane</keyword>
<feature type="transmembrane region" description="Helical" evidence="5">
    <location>
        <begin position="173"/>
        <end position="195"/>
    </location>
</feature>
<evidence type="ECO:0000256" key="2">
    <source>
        <dbReference type="ARBA" id="ARBA00022692"/>
    </source>
</evidence>
<feature type="transmembrane region" description="Helical" evidence="5">
    <location>
        <begin position="133"/>
        <end position="153"/>
    </location>
</feature>
<proteinExistence type="predicted"/>
<evidence type="ECO:0000313" key="6">
    <source>
        <dbReference type="EMBL" id="KIW65454.1"/>
    </source>
</evidence>
<dbReference type="InterPro" id="IPR007568">
    <property type="entry name" value="RTA1"/>
</dbReference>
<dbReference type="HOGENOM" id="CLU_033465_6_1_1"/>
<feature type="transmembrane region" description="Helical" evidence="5">
    <location>
        <begin position="30"/>
        <end position="50"/>
    </location>
</feature>
<evidence type="ECO:0008006" key="8">
    <source>
        <dbReference type="Google" id="ProtNLM"/>
    </source>
</evidence>
<evidence type="ECO:0000256" key="1">
    <source>
        <dbReference type="ARBA" id="ARBA00004141"/>
    </source>
</evidence>
<feature type="transmembrane region" description="Helical" evidence="5">
    <location>
        <begin position="216"/>
        <end position="234"/>
    </location>
</feature>
<name>A0A0D2G015_9EURO</name>
<keyword evidence="7" id="KW-1185">Reference proteome</keyword>
<feature type="transmembrane region" description="Helical" evidence="5">
    <location>
        <begin position="90"/>
        <end position="112"/>
    </location>
</feature>
<keyword evidence="4 5" id="KW-0472">Membrane</keyword>
<dbReference type="EMBL" id="KN846960">
    <property type="protein sequence ID" value="KIW65454.1"/>
    <property type="molecule type" value="Genomic_DNA"/>
</dbReference>
<dbReference type="Proteomes" id="UP000054266">
    <property type="component" value="Unassembled WGS sequence"/>
</dbReference>
<sequence>MSNSTFDSADCTLATCSVKEYGQIQYIPTLAGNAAYAGIFGVLLACQLFLGIRHKTWGYLVGMVFGLVLEIVGYVGRIMLYDNIFDKNSFIVYLIGLTIGPAFLTAAIYLCLGRIITLFAVELSLLSPKAITVIFVCCDVLSLVLQAAGGAIASTSDTEEDNQTGVNVMIAGLASQVISLVIFMTICAHFAWKVLKNPTRLDSRFVTLRSSRRFRGMLVAIAVAVLTILVRSVYRLAELQQGFDGKLANNELEFMILEGPMIFVAVGLLTVYHPGWVIGSKLWVEAGFHLRAKKSLQQYKEVDGAGSQEGFVMEQQRPTSMV</sequence>
<evidence type="ECO:0000313" key="7">
    <source>
        <dbReference type="Proteomes" id="UP000054266"/>
    </source>
</evidence>
<dbReference type="STRING" id="5601.A0A0D2G015"/>
<dbReference type="GO" id="GO:0005886">
    <property type="term" value="C:plasma membrane"/>
    <property type="evidence" value="ECO:0007669"/>
    <property type="project" value="TreeGrafter"/>
</dbReference>
<feature type="transmembrane region" description="Helical" evidence="5">
    <location>
        <begin position="57"/>
        <end position="78"/>
    </location>
</feature>
<evidence type="ECO:0000256" key="5">
    <source>
        <dbReference type="SAM" id="Phobius"/>
    </source>
</evidence>
<dbReference type="PANTHER" id="PTHR31465">
    <property type="entry name" value="PROTEIN RTA1-RELATED"/>
    <property type="match status" value="1"/>
</dbReference>
<dbReference type="PANTHER" id="PTHR31465:SF9">
    <property type="entry name" value="SPHINGOID LONG-CHAIN BASE TRANSPORTER RSB1"/>
    <property type="match status" value="1"/>
</dbReference>
<evidence type="ECO:0000256" key="4">
    <source>
        <dbReference type="ARBA" id="ARBA00023136"/>
    </source>
</evidence>
<gene>
    <name evidence="6" type="ORF">PV04_07713</name>
</gene>
<protein>
    <recommendedName>
        <fullName evidence="8">RTA1 domain protein</fullName>
    </recommendedName>
</protein>